<evidence type="ECO:0000313" key="3">
    <source>
        <dbReference type="Proteomes" id="UP001177003"/>
    </source>
</evidence>
<evidence type="ECO:0008006" key="4">
    <source>
        <dbReference type="Google" id="ProtNLM"/>
    </source>
</evidence>
<feature type="region of interest" description="Disordered" evidence="1">
    <location>
        <begin position="224"/>
        <end position="275"/>
    </location>
</feature>
<protein>
    <recommendedName>
        <fullName evidence="4">DUF4283 domain-containing protein</fullName>
    </recommendedName>
</protein>
<dbReference type="Proteomes" id="UP001177003">
    <property type="component" value="Chromosome 4"/>
</dbReference>
<evidence type="ECO:0000313" key="2">
    <source>
        <dbReference type="EMBL" id="CAI9278348.1"/>
    </source>
</evidence>
<evidence type="ECO:0000256" key="1">
    <source>
        <dbReference type="SAM" id="MobiDB-lite"/>
    </source>
</evidence>
<feature type="region of interest" description="Disordered" evidence="1">
    <location>
        <begin position="165"/>
        <end position="191"/>
    </location>
</feature>
<gene>
    <name evidence="2" type="ORF">LSALG_LOCUS18217</name>
</gene>
<reference evidence="2" key="1">
    <citation type="submission" date="2023-04" db="EMBL/GenBank/DDBJ databases">
        <authorList>
            <person name="Vijverberg K."/>
            <person name="Xiong W."/>
            <person name="Schranz E."/>
        </authorList>
    </citation>
    <scope>NUCLEOTIDE SEQUENCE</scope>
</reference>
<feature type="compositionally biased region" description="Polar residues" evidence="1">
    <location>
        <begin position="232"/>
        <end position="275"/>
    </location>
</feature>
<sequence length="301" mass="34020">MACLIKARDFSTLLNLRVLCLNEGFDNFEMRYVGGLWVLIEFTSTKACKFFMESNAMDHWLLEKRAWDRYFAPLERKVWVDVEGLPLSVWSKESFRKIISKWGTIVHLDDNLGEDIYKNMICILSSFQTIISDVIKVRVEGVTYSIRVKEAPGWTPSFVHDFPAPELNESELPDQDQNEGQSHYFDGNEDISSDPFGIYDVIENMKMDELNNDISKRFNCWGNGKKNKDINDSPQGKNGHSSTENFFYSSPPNHKSAGNTPAVSHPCSATRSAPATPVISTTAPVASSENSLANDWHSIFG</sequence>
<keyword evidence="3" id="KW-1185">Reference proteome</keyword>
<dbReference type="AlphaFoldDB" id="A0AA35YQG2"/>
<name>A0AA35YQG2_LACSI</name>
<feature type="compositionally biased region" description="Acidic residues" evidence="1">
    <location>
        <begin position="168"/>
        <end position="177"/>
    </location>
</feature>
<dbReference type="EMBL" id="OX465080">
    <property type="protein sequence ID" value="CAI9278348.1"/>
    <property type="molecule type" value="Genomic_DNA"/>
</dbReference>
<accession>A0AA35YQG2</accession>
<organism evidence="2 3">
    <name type="scientific">Lactuca saligna</name>
    <name type="common">Willowleaf lettuce</name>
    <dbReference type="NCBI Taxonomy" id="75948"/>
    <lineage>
        <taxon>Eukaryota</taxon>
        <taxon>Viridiplantae</taxon>
        <taxon>Streptophyta</taxon>
        <taxon>Embryophyta</taxon>
        <taxon>Tracheophyta</taxon>
        <taxon>Spermatophyta</taxon>
        <taxon>Magnoliopsida</taxon>
        <taxon>eudicotyledons</taxon>
        <taxon>Gunneridae</taxon>
        <taxon>Pentapetalae</taxon>
        <taxon>asterids</taxon>
        <taxon>campanulids</taxon>
        <taxon>Asterales</taxon>
        <taxon>Asteraceae</taxon>
        <taxon>Cichorioideae</taxon>
        <taxon>Cichorieae</taxon>
        <taxon>Lactucinae</taxon>
        <taxon>Lactuca</taxon>
    </lineage>
</organism>
<proteinExistence type="predicted"/>